<keyword evidence="2" id="KW-1185">Reference proteome</keyword>
<dbReference type="AlphaFoldDB" id="A0A3E1NXI2"/>
<accession>A0A3E1NXI2</accession>
<dbReference type="EMBL" id="QTJV01000009">
    <property type="protein sequence ID" value="RFM32635.1"/>
    <property type="molecule type" value="Genomic_DNA"/>
</dbReference>
<sequence length="112" mass="12647">MNRKRSKPVQLEQPEMGLKKGQDIRYANALSEMFWTVNSIPVDARELICNQCDWSVPTFYRKLRAATRPAGTTNSKVRGVSSAELASIKAIYLQVFEDTLAKLKAIQVKDSK</sequence>
<name>A0A3E1NXI2_9BACT</name>
<dbReference type="Proteomes" id="UP000261174">
    <property type="component" value="Unassembled WGS sequence"/>
</dbReference>
<protein>
    <submittedName>
        <fullName evidence="1">Uncharacterized protein</fullName>
    </submittedName>
</protein>
<evidence type="ECO:0000313" key="1">
    <source>
        <dbReference type="EMBL" id="RFM32635.1"/>
    </source>
</evidence>
<proteinExistence type="predicted"/>
<reference evidence="1 2" key="1">
    <citation type="submission" date="2018-08" db="EMBL/GenBank/DDBJ databases">
        <title>Chitinophaga sp. K20C18050901, a novel bacterium isolated from forest soil.</title>
        <authorList>
            <person name="Wang C."/>
        </authorList>
    </citation>
    <scope>NUCLEOTIDE SEQUENCE [LARGE SCALE GENOMIC DNA]</scope>
    <source>
        <strain evidence="1 2">K20C18050901</strain>
    </source>
</reference>
<dbReference type="RefSeq" id="WP_116855828.1">
    <property type="nucleotide sequence ID" value="NZ_QTJV01000009.1"/>
</dbReference>
<gene>
    <name evidence="1" type="ORF">DXN04_23460</name>
</gene>
<dbReference type="OrthoDB" id="674039at2"/>
<organism evidence="1 2">
    <name type="scientific">Chitinophaga silvisoli</name>
    <dbReference type="NCBI Taxonomy" id="2291814"/>
    <lineage>
        <taxon>Bacteria</taxon>
        <taxon>Pseudomonadati</taxon>
        <taxon>Bacteroidota</taxon>
        <taxon>Chitinophagia</taxon>
        <taxon>Chitinophagales</taxon>
        <taxon>Chitinophagaceae</taxon>
        <taxon>Chitinophaga</taxon>
    </lineage>
</organism>
<comment type="caution">
    <text evidence="1">The sequence shown here is derived from an EMBL/GenBank/DDBJ whole genome shotgun (WGS) entry which is preliminary data.</text>
</comment>
<evidence type="ECO:0000313" key="2">
    <source>
        <dbReference type="Proteomes" id="UP000261174"/>
    </source>
</evidence>